<feature type="domain" description="Cytochrome c" evidence="8">
    <location>
        <begin position="47"/>
        <end position="128"/>
    </location>
</feature>
<dbReference type="GO" id="GO:0020037">
    <property type="term" value="F:heme binding"/>
    <property type="evidence" value="ECO:0007669"/>
    <property type="project" value="InterPro"/>
</dbReference>
<dbReference type="InterPro" id="IPR009056">
    <property type="entry name" value="Cyt_c-like_dom"/>
</dbReference>
<organism evidence="9 10">
    <name type="scientific">Rivihabitans pingtungensis</name>
    <dbReference type="NCBI Taxonomy" id="1054498"/>
    <lineage>
        <taxon>Bacteria</taxon>
        <taxon>Pseudomonadati</taxon>
        <taxon>Pseudomonadota</taxon>
        <taxon>Betaproteobacteria</taxon>
        <taxon>Neisseriales</taxon>
        <taxon>Aquaspirillaceae</taxon>
        <taxon>Rivihabitans</taxon>
    </lineage>
</organism>
<keyword evidence="7" id="KW-1133">Transmembrane helix</keyword>
<accession>A0A318KLE8</accession>
<evidence type="ECO:0000256" key="5">
    <source>
        <dbReference type="ARBA" id="ARBA00023004"/>
    </source>
</evidence>
<evidence type="ECO:0000313" key="10">
    <source>
        <dbReference type="Proteomes" id="UP000247555"/>
    </source>
</evidence>
<dbReference type="PANTHER" id="PTHR37823:SF1">
    <property type="entry name" value="CYTOCHROME C-553-LIKE"/>
    <property type="match status" value="1"/>
</dbReference>
<dbReference type="EMBL" id="QJKI01000018">
    <property type="protein sequence ID" value="PXX77232.1"/>
    <property type="molecule type" value="Genomic_DNA"/>
</dbReference>
<keyword evidence="4" id="KW-0249">Electron transport</keyword>
<keyword evidence="3 6" id="KW-0479">Metal-binding</keyword>
<feature type="transmembrane region" description="Helical" evidence="7">
    <location>
        <begin position="12"/>
        <end position="30"/>
    </location>
</feature>
<protein>
    <submittedName>
        <fullName evidence="9">Nitric oxide reductase NorC subunit apoprotein</fullName>
    </submittedName>
</protein>
<keyword evidence="5 6" id="KW-0408">Iron</keyword>
<dbReference type="PROSITE" id="PS51007">
    <property type="entry name" value="CYTC"/>
    <property type="match status" value="1"/>
</dbReference>
<dbReference type="InterPro" id="IPR051811">
    <property type="entry name" value="Cytochrome_c550/c551-like"/>
</dbReference>
<keyword evidence="10" id="KW-1185">Reference proteome</keyword>
<dbReference type="Pfam" id="PF00034">
    <property type="entry name" value="Cytochrom_C"/>
    <property type="match status" value="1"/>
</dbReference>
<comment type="caution">
    <text evidence="9">The sequence shown here is derived from an EMBL/GenBank/DDBJ whole genome shotgun (WGS) entry which is preliminary data.</text>
</comment>
<proteinExistence type="predicted"/>
<evidence type="ECO:0000256" key="1">
    <source>
        <dbReference type="ARBA" id="ARBA00022448"/>
    </source>
</evidence>
<evidence type="ECO:0000256" key="7">
    <source>
        <dbReference type="SAM" id="Phobius"/>
    </source>
</evidence>
<keyword evidence="7" id="KW-0812">Transmembrane</keyword>
<evidence type="ECO:0000256" key="2">
    <source>
        <dbReference type="ARBA" id="ARBA00022617"/>
    </source>
</evidence>
<sequence length="141" mass="15839">MSASFTKSTARNIFYGGAVFFFLLFLALTVDTVQTLPKRDNRANLTEQVARGKKLWEVNNCIGCHTLLGEGAYFAPELGNVYQRRGPEFIKAWIKAQPTGAPGRRQMPNFHLNDAELDDLVAFLKYASEIDTNKWPPNIEG</sequence>
<dbReference type="OrthoDB" id="9809720at2"/>
<dbReference type="PANTHER" id="PTHR37823">
    <property type="entry name" value="CYTOCHROME C-553-LIKE"/>
    <property type="match status" value="1"/>
</dbReference>
<evidence type="ECO:0000259" key="8">
    <source>
        <dbReference type="PROSITE" id="PS51007"/>
    </source>
</evidence>
<dbReference type="AlphaFoldDB" id="A0A318KLE8"/>
<evidence type="ECO:0000256" key="4">
    <source>
        <dbReference type="ARBA" id="ARBA00022982"/>
    </source>
</evidence>
<keyword evidence="2 6" id="KW-0349">Heme</keyword>
<dbReference type="RefSeq" id="WP_110391460.1">
    <property type="nucleotide sequence ID" value="NZ_QJKI01000018.1"/>
</dbReference>
<evidence type="ECO:0000313" key="9">
    <source>
        <dbReference type="EMBL" id="PXX77232.1"/>
    </source>
</evidence>
<keyword evidence="1" id="KW-0813">Transport</keyword>
<dbReference type="Gene3D" id="1.10.760.10">
    <property type="entry name" value="Cytochrome c-like domain"/>
    <property type="match status" value="1"/>
</dbReference>
<dbReference type="GO" id="GO:0046872">
    <property type="term" value="F:metal ion binding"/>
    <property type="evidence" value="ECO:0007669"/>
    <property type="project" value="UniProtKB-KW"/>
</dbReference>
<name>A0A318KLE8_9NEIS</name>
<evidence type="ECO:0000256" key="3">
    <source>
        <dbReference type="ARBA" id="ARBA00022723"/>
    </source>
</evidence>
<gene>
    <name evidence="9" type="ORF">DFR34_11841</name>
</gene>
<dbReference type="GO" id="GO:0009055">
    <property type="term" value="F:electron transfer activity"/>
    <property type="evidence" value="ECO:0007669"/>
    <property type="project" value="InterPro"/>
</dbReference>
<dbReference type="InterPro" id="IPR036909">
    <property type="entry name" value="Cyt_c-like_dom_sf"/>
</dbReference>
<reference evidence="9 10" key="1">
    <citation type="submission" date="2018-05" db="EMBL/GenBank/DDBJ databases">
        <title>Genomic Encyclopedia of Type Strains, Phase IV (KMG-IV): sequencing the most valuable type-strain genomes for metagenomic binning, comparative biology and taxonomic classification.</title>
        <authorList>
            <person name="Goeker M."/>
        </authorList>
    </citation>
    <scope>NUCLEOTIDE SEQUENCE [LARGE SCALE GENOMIC DNA]</scope>
    <source>
        <strain evidence="9 10">DSM 29661</strain>
    </source>
</reference>
<evidence type="ECO:0000256" key="6">
    <source>
        <dbReference type="PROSITE-ProRule" id="PRU00433"/>
    </source>
</evidence>
<dbReference type="Proteomes" id="UP000247555">
    <property type="component" value="Unassembled WGS sequence"/>
</dbReference>
<dbReference type="SUPFAM" id="SSF46626">
    <property type="entry name" value="Cytochrome c"/>
    <property type="match status" value="1"/>
</dbReference>
<keyword evidence="7" id="KW-0472">Membrane</keyword>